<organism evidence="1">
    <name type="scientific">Arundo donax</name>
    <name type="common">Giant reed</name>
    <name type="synonym">Donax arundinaceus</name>
    <dbReference type="NCBI Taxonomy" id="35708"/>
    <lineage>
        <taxon>Eukaryota</taxon>
        <taxon>Viridiplantae</taxon>
        <taxon>Streptophyta</taxon>
        <taxon>Embryophyta</taxon>
        <taxon>Tracheophyta</taxon>
        <taxon>Spermatophyta</taxon>
        <taxon>Magnoliopsida</taxon>
        <taxon>Liliopsida</taxon>
        <taxon>Poales</taxon>
        <taxon>Poaceae</taxon>
        <taxon>PACMAD clade</taxon>
        <taxon>Arundinoideae</taxon>
        <taxon>Arundineae</taxon>
        <taxon>Arundo</taxon>
    </lineage>
</organism>
<dbReference type="EMBL" id="GBRH01206136">
    <property type="protein sequence ID" value="JAD91759.1"/>
    <property type="molecule type" value="Transcribed_RNA"/>
</dbReference>
<reference evidence="1" key="1">
    <citation type="submission" date="2014-09" db="EMBL/GenBank/DDBJ databases">
        <authorList>
            <person name="Magalhaes I.L.F."/>
            <person name="Oliveira U."/>
            <person name="Santos F.R."/>
            <person name="Vidigal T.H.D.A."/>
            <person name="Brescovit A.D."/>
            <person name="Santos A.J."/>
        </authorList>
    </citation>
    <scope>NUCLEOTIDE SEQUENCE</scope>
    <source>
        <tissue evidence="1">Shoot tissue taken approximately 20 cm above the soil surface</tissue>
    </source>
</reference>
<reference evidence="1" key="2">
    <citation type="journal article" date="2015" name="Data Brief">
        <title>Shoot transcriptome of the giant reed, Arundo donax.</title>
        <authorList>
            <person name="Barrero R.A."/>
            <person name="Guerrero F.D."/>
            <person name="Moolhuijzen P."/>
            <person name="Goolsby J.A."/>
            <person name="Tidwell J."/>
            <person name="Bellgard S.E."/>
            <person name="Bellgard M.I."/>
        </authorList>
    </citation>
    <scope>NUCLEOTIDE SEQUENCE</scope>
    <source>
        <tissue evidence="1">Shoot tissue taken approximately 20 cm above the soil surface</tissue>
    </source>
</reference>
<protein>
    <submittedName>
        <fullName evidence="1">SEC10</fullName>
    </submittedName>
</protein>
<sequence>MQAVVWRLPLRICKNIVMNWRIDCWLGLMLHHRDESCLQWENVLKYCHSSIGVPVLCNTMLQHDQCLLMWKL</sequence>
<proteinExistence type="predicted"/>
<accession>A0A0A9DT71</accession>
<name>A0A0A9DT71_ARUDO</name>
<dbReference type="AlphaFoldDB" id="A0A0A9DT71"/>
<evidence type="ECO:0000313" key="1">
    <source>
        <dbReference type="EMBL" id="JAD91759.1"/>
    </source>
</evidence>